<dbReference type="AlphaFoldDB" id="A0A1E2SL81"/>
<dbReference type="OrthoDB" id="3751233at2"/>
<evidence type="ECO:0000313" key="3">
    <source>
        <dbReference type="EMBL" id="ODA90616.1"/>
    </source>
</evidence>
<proteinExistence type="predicted"/>
<evidence type="ECO:0000256" key="2">
    <source>
        <dbReference type="SAM" id="SignalP"/>
    </source>
</evidence>
<dbReference type="Proteomes" id="UP000094426">
    <property type="component" value="Unassembled WGS sequence"/>
</dbReference>
<gene>
    <name evidence="3" type="ORF">ATY41_09300</name>
</gene>
<reference evidence="3 4" key="1">
    <citation type="submission" date="2015-11" db="EMBL/GenBank/DDBJ databases">
        <authorList>
            <person name="Zhang Y."/>
            <person name="Guo Z."/>
        </authorList>
    </citation>
    <scope>NUCLEOTIDE SEQUENCE [LARGE SCALE GENOMIC DNA]</scope>
    <source>
        <strain evidence="4">gdw1</strain>
    </source>
</reference>
<name>A0A1E2SL81_LEIXY</name>
<keyword evidence="2" id="KW-0732">Signal</keyword>
<dbReference type="EMBL" id="LNZG01000009">
    <property type="protein sequence ID" value="ODA90616.1"/>
    <property type="molecule type" value="Genomic_DNA"/>
</dbReference>
<evidence type="ECO:0008006" key="5">
    <source>
        <dbReference type="Google" id="ProtNLM"/>
    </source>
</evidence>
<sequence length="956" mass="95688">MRRWAAVAAATAAALFGAGLVVAPAAVAAGSSLTIEKIVGAGKALTVANGSEFTYSIAIGCDDHDCVDAAVTDTLPAEFAGFTIRGVAVVPSAGSYRQSLSGCTTQVTAACAVSVRFTQPVAGGVGLAAGKSFTVTVTLKAPQELTPGWPSNGRAVTNTAIGTSSSIAASVSSSAEVTVDIPASVAIAVGKTWTPAEQQHRPGEVSAIALSAQNTSNVPAGTLVLQEPQAAADGAGALEAANPFALVDFAGFGDITLPQGATTVRVDAYVRAAGTGEWSWQTGVQTAAGSVQLPPGVAEAEVAGLRIAFAGEDGAALAPGGSAGSVAQRATDRVSGAGLVGGARVTNRIEGTVSVAGQAPETATATAPFAIGALNIAVTPGKTIVPARIPAGGMALVTVSGKNASNGPLDTLRLSDLGYFGDKLAFDGFAAGVPYPQGATSGSIVWHFSDGSTESAPFPDGAVPGLPTVPEGQRITGLEAVFAGEIVAGAVASASFRIAPSADFAPQGAPASAANTLTVTGTNAAGSATRTASAPLTVFFPDIKLTLGKSIAPSVPVGPGGTVSVQLPATTSSDSAFVDPTRIVIEDVWRPGVPGDFFNAFDPLAIAPTQVLFGSTLLVEHTADGSTWTTLDEVDATAEAALYRAERLPDGVVGLRFTFEDAAGFPQGTTVRPAITAQARPALRDGSGSTSTADAGAETYTNRAVASTIGAVAGKTVTGARVSAEAEAKIRSAAAPATGPGAGGLGIGKTWTKPDLSGDVSSLPSQSGEQAGTRLGWGVTETGFGSVTVADPATEPGHPESTVFQAFDLVKVSPLPFSSDPLLRWDTIASVELFRGGAWVAVPPPPGGWKDAAGFPGYMLSAAESSDTTGLRLRFEPDDAARRVADDPAAPPAGSGIATVAGRPPPSVGLRAVGRLDREPGDGDRRPERRRSGACDRHGQHRGGRPAARGEPDEDE</sequence>
<feature type="region of interest" description="Disordered" evidence="1">
    <location>
        <begin position="884"/>
        <end position="956"/>
    </location>
</feature>
<comment type="caution">
    <text evidence="3">The sequence shown here is derived from an EMBL/GenBank/DDBJ whole genome shotgun (WGS) entry which is preliminary data.</text>
</comment>
<evidence type="ECO:0000313" key="4">
    <source>
        <dbReference type="Proteomes" id="UP000094426"/>
    </source>
</evidence>
<accession>A0A1E2SL81</accession>
<dbReference type="RefSeq" id="WP_041767740.1">
    <property type="nucleotide sequence ID" value="NZ_LNZG01000009.1"/>
</dbReference>
<feature type="compositionally biased region" description="Basic and acidic residues" evidence="1">
    <location>
        <begin position="914"/>
        <end position="938"/>
    </location>
</feature>
<evidence type="ECO:0000256" key="1">
    <source>
        <dbReference type="SAM" id="MobiDB-lite"/>
    </source>
</evidence>
<feature type="signal peptide" evidence="2">
    <location>
        <begin position="1"/>
        <end position="28"/>
    </location>
</feature>
<organism evidence="3 4">
    <name type="scientific">Leifsonia xyli subsp. xyli</name>
    <dbReference type="NCBI Taxonomy" id="59736"/>
    <lineage>
        <taxon>Bacteria</taxon>
        <taxon>Bacillati</taxon>
        <taxon>Actinomycetota</taxon>
        <taxon>Actinomycetes</taxon>
        <taxon>Micrococcales</taxon>
        <taxon>Microbacteriaceae</taxon>
        <taxon>Leifsonia</taxon>
    </lineage>
</organism>
<protein>
    <recommendedName>
        <fullName evidence="5">IPT/TIG domain-containing protein</fullName>
    </recommendedName>
</protein>
<feature type="chain" id="PRO_5009116765" description="IPT/TIG domain-containing protein" evidence="2">
    <location>
        <begin position="29"/>
        <end position="956"/>
    </location>
</feature>